<dbReference type="KEGG" id="ohi:H8790_10085"/>
<evidence type="ECO:0000313" key="2">
    <source>
        <dbReference type="Proteomes" id="UP000515960"/>
    </source>
</evidence>
<reference evidence="1 2" key="1">
    <citation type="submission" date="2020-08" db="EMBL/GenBank/DDBJ databases">
        <authorList>
            <person name="Liu C."/>
            <person name="Sun Q."/>
        </authorList>
    </citation>
    <scope>NUCLEOTIDE SEQUENCE [LARGE SCALE GENOMIC DNA]</scope>
    <source>
        <strain evidence="1 2">NSJ-62</strain>
    </source>
</reference>
<protein>
    <submittedName>
        <fullName evidence="1">L-2-amino-thiazoline-4-carboxylic acid hydrolase</fullName>
    </submittedName>
</protein>
<organism evidence="1 2">
    <name type="scientific">Oscillibacter hominis</name>
    <dbReference type="NCBI Taxonomy" id="2763056"/>
    <lineage>
        <taxon>Bacteria</taxon>
        <taxon>Bacillati</taxon>
        <taxon>Bacillota</taxon>
        <taxon>Clostridia</taxon>
        <taxon>Eubacteriales</taxon>
        <taxon>Oscillospiraceae</taxon>
        <taxon>Oscillibacter</taxon>
    </lineage>
</organism>
<dbReference type="RefSeq" id="WP_187332402.1">
    <property type="nucleotide sequence ID" value="NZ_CP060490.1"/>
</dbReference>
<dbReference type="Pfam" id="PF14196">
    <property type="entry name" value="ATC_hydrolase"/>
    <property type="match status" value="1"/>
</dbReference>
<evidence type="ECO:0000313" key="1">
    <source>
        <dbReference type="EMBL" id="QNL43811.1"/>
    </source>
</evidence>
<sequence>MFDRNDPVGAMAYKMGELFAIMVDEMNREFGEARGRAAAARAVARFGELRGSAIRQAVIDAGEELTFENMEKYYDLPPNNGWDADTVIENGVLTEDTRYCPLAAAWRALGLEKEGGIYCGIDIAMNQAYMGSIKFERPAIFSDGPDAPCKMVVTKLPD</sequence>
<keyword evidence="2" id="KW-1185">Reference proteome</keyword>
<name>A0A7G9B2N0_9FIRM</name>
<gene>
    <name evidence="1" type="ORF">H8790_10085</name>
</gene>
<keyword evidence="1" id="KW-0378">Hydrolase</keyword>
<accession>A0A7G9B2N0</accession>
<dbReference type="Proteomes" id="UP000515960">
    <property type="component" value="Chromosome"/>
</dbReference>
<dbReference type="EMBL" id="CP060490">
    <property type="protein sequence ID" value="QNL43811.1"/>
    <property type="molecule type" value="Genomic_DNA"/>
</dbReference>
<proteinExistence type="predicted"/>
<dbReference type="AlphaFoldDB" id="A0A7G9B2N0"/>
<dbReference type="InterPro" id="IPR026002">
    <property type="entry name" value="ATC_hydrolase-like"/>
</dbReference>
<dbReference type="GO" id="GO:0016787">
    <property type="term" value="F:hydrolase activity"/>
    <property type="evidence" value="ECO:0007669"/>
    <property type="project" value="UniProtKB-KW"/>
</dbReference>